<keyword evidence="4" id="KW-0732">Signal</keyword>
<keyword evidence="1" id="KW-0677">Repeat</keyword>
<dbReference type="Gene3D" id="1.25.40.10">
    <property type="entry name" value="Tetratricopeptide repeat domain"/>
    <property type="match status" value="3"/>
</dbReference>
<dbReference type="SMART" id="SM00028">
    <property type="entry name" value="TPR"/>
    <property type="match status" value="5"/>
</dbReference>
<feature type="chain" id="PRO_5046716647" evidence="4">
    <location>
        <begin position="20"/>
        <end position="418"/>
    </location>
</feature>
<evidence type="ECO:0000256" key="1">
    <source>
        <dbReference type="ARBA" id="ARBA00022737"/>
    </source>
</evidence>
<dbReference type="Pfam" id="PF14559">
    <property type="entry name" value="TPR_19"/>
    <property type="match status" value="1"/>
</dbReference>
<dbReference type="SUPFAM" id="SSF48452">
    <property type="entry name" value="TPR-like"/>
    <property type="match status" value="1"/>
</dbReference>
<evidence type="ECO:0000256" key="3">
    <source>
        <dbReference type="PROSITE-ProRule" id="PRU00339"/>
    </source>
</evidence>
<dbReference type="EMBL" id="JBAWKC010000003">
    <property type="protein sequence ID" value="MFH6769023.1"/>
    <property type="molecule type" value="Genomic_DNA"/>
</dbReference>
<evidence type="ECO:0000256" key="2">
    <source>
        <dbReference type="ARBA" id="ARBA00022803"/>
    </source>
</evidence>
<reference evidence="5 6" key="1">
    <citation type="submission" date="2024-02" db="EMBL/GenBank/DDBJ databases">
        <title>A Gaetbulibacter species isolated from tidal flats and genomic insights of their niches.</title>
        <authorList>
            <person name="Ye Y."/>
        </authorList>
    </citation>
    <scope>NUCLEOTIDE SEQUENCE [LARGE SCALE GENOMIC DNA]</scope>
    <source>
        <strain evidence="5 6">KEM-8</strain>
    </source>
</reference>
<feature type="signal peptide" evidence="4">
    <location>
        <begin position="1"/>
        <end position="19"/>
    </location>
</feature>
<evidence type="ECO:0000313" key="5">
    <source>
        <dbReference type="EMBL" id="MFH6769023.1"/>
    </source>
</evidence>
<dbReference type="PROSITE" id="PS50005">
    <property type="entry name" value="TPR"/>
    <property type="match status" value="1"/>
</dbReference>
<evidence type="ECO:0000313" key="6">
    <source>
        <dbReference type="Proteomes" id="UP001610104"/>
    </source>
</evidence>
<name>A0ABW7MQA0_9FLAO</name>
<protein>
    <submittedName>
        <fullName evidence="5">Tetratricopeptide repeat protein</fullName>
    </submittedName>
</protein>
<comment type="caution">
    <text evidence="5">The sequence shown here is derived from an EMBL/GenBank/DDBJ whole genome shotgun (WGS) entry which is preliminary data.</text>
</comment>
<dbReference type="RefSeq" id="WP_395438270.1">
    <property type="nucleotide sequence ID" value="NZ_JBAWKC010000003.1"/>
</dbReference>
<proteinExistence type="predicted"/>
<evidence type="ECO:0000256" key="4">
    <source>
        <dbReference type="SAM" id="SignalP"/>
    </source>
</evidence>
<feature type="repeat" description="TPR" evidence="3">
    <location>
        <begin position="287"/>
        <end position="320"/>
    </location>
</feature>
<dbReference type="PANTHER" id="PTHR44227">
    <property type="match status" value="1"/>
</dbReference>
<dbReference type="InterPro" id="IPR052346">
    <property type="entry name" value="O-mannosyl-transferase_TMTC"/>
</dbReference>
<dbReference type="InterPro" id="IPR019734">
    <property type="entry name" value="TPR_rpt"/>
</dbReference>
<dbReference type="InterPro" id="IPR011990">
    <property type="entry name" value="TPR-like_helical_dom_sf"/>
</dbReference>
<gene>
    <name evidence="5" type="ORF">V8G56_09770</name>
</gene>
<dbReference type="Pfam" id="PF13181">
    <property type="entry name" value="TPR_8"/>
    <property type="match status" value="1"/>
</dbReference>
<sequence>MKNRVIIALAFLISTLTFAQKKELKAVEKAIKSNNYSEAKAGLNQLEGMLSGLDAKTKSQYNFLKAQSFYANGAGSNTDIDTALESLSQVTEGYQVEVAELKQNMINNLLTKGNEAYEKNEYAIASNNFERAYRVSTKDTVYLYYAAATAVNLQDFDRALILYKELKNLGYTGIEKQYFATSIETQKEELFQNKNLRDLSVKAKTHIKPEDRKSESKKSEIVKNIALIYVSKDDNDNALAAMKDAREESPDDINLLLSEANIYYKMGNTEEFKNLLQLATTKDPNNAELQYNLGVIAAESDHPEEAMSYYKKAIEIDANYINAYINSAALVLNKEQALIEEMNGLGTSKKDDLRYDELRKMRQDVYKEAVPYLEKALEIDPKNISAAKTLHNIYGVTGEKAKHDAMQKIVDALEAESN</sequence>
<keyword evidence="6" id="KW-1185">Reference proteome</keyword>
<keyword evidence="2 3" id="KW-0802">TPR repeat</keyword>
<dbReference type="PANTHER" id="PTHR44227:SF3">
    <property type="entry name" value="PROTEIN O-MANNOSYL-TRANSFERASE TMTC4"/>
    <property type="match status" value="1"/>
</dbReference>
<accession>A0ABW7MQA0</accession>
<dbReference type="Proteomes" id="UP001610104">
    <property type="component" value="Unassembled WGS sequence"/>
</dbReference>
<organism evidence="5 6">
    <name type="scientific">Gaetbulibacter aquiaggeris</name>
    <dbReference type="NCBI Taxonomy" id="1735373"/>
    <lineage>
        <taxon>Bacteria</taxon>
        <taxon>Pseudomonadati</taxon>
        <taxon>Bacteroidota</taxon>
        <taxon>Flavobacteriia</taxon>
        <taxon>Flavobacteriales</taxon>
        <taxon>Flavobacteriaceae</taxon>
        <taxon>Gaetbulibacter</taxon>
    </lineage>
</organism>